<organism evidence="3 4">
    <name type="scientific">Posidoniimonas corsicana</name>
    <dbReference type="NCBI Taxonomy" id="1938618"/>
    <lineage>
        <taxon>Bacteria</taxon>
        <taxon>Pseudomonadati</taxon>
        <taxon>Planctomycetota</taxon>
        <taxon>Planctomycetia</taxon>
        <taxon>Pirellulales</taxon>
        <taxon>Lacipirellulaceae</taxon>
        <taxon>Posidoniimonas</taxon>
    </lineage>
</organism>
<dbReference type="InterPro" id="IPR018247">
    <property type="entry name" value="EF_Hand_1_Ca_BS"/>
</dbReference>
<dbReference type="RefSeq" id="WP_146564496.1">
    <property type="nucleotide sequence ID" value="NZ_SIHJ01000001.1"/>
</dbReference>
<dbReference type="EMBL" id="SIHJ01000001">
    <property type="protein sequence ID" value="TWT37142.1"/>
    <property type="molecule type" value="Genomic_DNA"/>
</dbReference>
<evidence type="ECO:0000256" key="1">
    <source>
        <dbReference type="SAM" id="MobiDB-lite"/>
    </source>
</evidence>
<evidence type="ECO:0000256" key="2">
    <source>
        <dbReference type="SAM" id="SignalP"/>
    </source>
</evidence>
<evidence type="ECO:0000313" key="4">
    <source>
        <dbReference type="Proteomes" id="UP000316714"/>
    </source>
</evidence>
<accession>A0A5C5VHI7</accession>
<proteinExistence type="predicted"/>
<dbReference type="Proteomes" id="UP000316714">
    <property type="component" value="Unassembled WGS sequence"/>
</dbReference>
<feature type="compositionally biased region" description="Low complexity" evidence="1">
    <location>
        <begin position="445"/>
        <end position="459"/>
    </location>
</feature>
<protein>
    <recommendedName>
        <fullName evidence="5">PEP-CTERM protein-sorting domain-containing protein</fullName>
    </recommendedName>
</protein>
<sequence length="459" mass="48307" precursor="true">MAFNSARVAAMLAAFVSMAGAASAQLTVFTDQAAWESAVRGIGLTPTTETFDGLSVFDMQPSDGLLPINGDFGIAVTGVDSGVADDAFIDAGQFHGELFPLTDHASYDHRFNRPIRAFGQFFDGAASGLGIKISTPDGDIAIKDFYSGFDDGFLGFVSENAYDRVSITGGDLDPLGTNLGEIYEALDVSYSRAGVLFGKSLRFQLVTNQGGVDVFFSETVDKVVDDQVEFDNIAGLQFFEPNGPSSLRAVDVGFDITSSDSIVFDFSNAGSGRFSTRDFNGYVFSDAADNLPPIVGVNIDPSSTFGLTPEDILFTEDEVRIDVSGLSRSPSATAILHLEFGPEATVPGDYNSDGVVDAADYTVWRDNLGAGAGTLPNDPDGGPIGDAQYTTWRTHFGSSVATSLDLALAPVPEPTSPALLTLAIAAGLSMGRGCCLASERRPRPSGRLGPTRRPLGGSR</sequence>
<feature type="chain" id="PRO_5023122411" description="PEP-CTERM protein-sorting domain-containing protein" evidence="2">
    <location>
        <begin position="25"/>
        <end position="459"/>
    </location>
</feature>
<dbReference type="OrthoDB" id="238912at2"/>
<feature type="region of interest" description="Disordered" evidence="1">
    <location>
        <begin position="436"/>
        <end position="459"/>
    </location>
</feature>
<keyword evidence="4" id="KW-1185">Reference proteome</keyword>
<evidence type="ECO:0000313" key="3">
    <source>
        <dbReference type="EMBL" id="TWT37142.1"/>
    </source>
</evidence>
<evidence type="ECO:0008006" key="5">
    <source>
        <dbReference type="Google" id="ProtNLM"/>
    </source>
</evidence>
<name>A0A5C5VHI7_9BACT</name>
<dbReference type="AlphaFoldDB" id="A0A5C5VHI7"/>
<feature type="signal peptide" evidence="2">
    <location>
        <begin position="1"/>
        <end position="24"/>
    </location>
</feature>
<gene>
    <name evidence="3" type="ORF">KOR34_20890</name>
</gene>
<reference evidence="3 4" key="1">
    <citation type="submission" date="2019-02" db="EMBL/GenBank/DDBJ databases">
        <title>Deep-cultivation of Planctomycetes and their phenomic and genomic characterization uncovers novel biology.</title>
        <authorList>
            <person name="Wiegand S."/>
            <person name="Jogler M."/>
            <person name="Boedeker C."/>
            <person name="Pinto D."/>
            <person name="Vollmers J."/>
            <person name="Rivas-Marin E."/>
            <person name="Kohn T."/>
            <person name="Peeters S.H."/>
            <person name="Heuer A."/>
            <person name="Rast P."/>
            <person name="Oberbeckmann S."/>
            <person name="Bunk B."/>
            <person name="Jeske O."/>
            <person name="Meyerdierks A."/>
            <person name="Storesund J.E."/>
            <person name="Kallscheuer N."/>
            <person name="Luecker S."/>
            <person name="Lage O.M."/>
            <person name="Pohl T."/>
            <person name="Merkel B.J."/>
            <person name="Hornburger P."/>
            <person name="Mueller R.-W."/>
            <person name="Bruemmer F."/>
            <person name="Labrenz M."/>
            <person name="Spormann A.M."/>
            <person name="Op Den Camp H."/>
            <person name="Overmann J."/>
            <person name="Amann R."/>
            <person name="Jetten M.S.M."/>
            <person name="Mascher T."/>
            <person name="Medema M.H."/>
            <person name="Devos D.P."/>
            <person name="Kaster A.-K."/>
            <person name="Ovreas L."/>
            <person name="Rohde M."/>
            <person name="Galperin M.Y."/>
            <person name="Jogler C."/>
        </authorList>
    </citation>
    <scope>NUCLEOTIDE SEQUENCE [LARGE SCALE GENOMIC DNA]</scope>
    <source>
        <strain evidence="3 4">KOR34</strain>
    </source>
</reference>
<comment type="caution">
    <text evidence="3">The sequence shown here is derived from an EMBL/GenBank/DDBJ whole genome shotgun (WGS) entry which is preliminary data.</text>
</comment>
<keyword evidence="2" id="KW-0732">Signal</keyword>
<dbReference type="PROSITE" id="PS00018">
    <property type="entry name" value="EF_HAND_1"/>
    <property type="match status" value="1"/>
</dbReference>